<evidence type="ECO:0000259" key="3">
    <source>
        <dbReference type="Pfam" id="PF23477"/>
    </source>
</evidence>
<dbReference type="AlphaFoldDB" id="E6QI66"/>
<name>E6QI66_9ZZZZ</name>
<evidence type="ECO:0000259" key="2">
    <source>
        <dbReference type="Pfam" id="PF13451"/>
    </source>
</evidence>
<protein>
    <submittedName>
        <fullName evidence="4">Uncharacterized protein</fullName>
    </submittedName>
</protein>
<dbReference type="NCBIfam" id="TIGR04272">
    <property type="entry name" value="cxxc_cxxc_Mbark"/>
    <property type="match status" value="1"/>
</dbReference>
<dbReference type="InterPro" id="IPR026363">
    <property type="entry name" value="CxxC-x17-CxxC_dom"/>
</dbReference>
<dbReference type="InterPro" id="IPR025306">
    <property type="entry name" value="Zn-bnd_dom_prob"/>
</dbReference>
<evidence type="ECO:0000256" key="1">
    <source>
        <dbReference type="SAM" id="MobiDB-lite"/>
    </source>
</evidence>
<dbReference type="Pfam" id="PF13451">
    <property type="entry name" value="zf_Tbcl"/>
    <property type="match status" value="1"/>
</dbReference>
<reference evidence="4" key="1">
    <citation type="submission" date="2009-10" db="EMBL/GenBank/DDBJ databases">
        <title>Diversity of trophic interactions inside an arsenic-rich microbial ecosystem.</title>
        <authorList>
            <person name="Bertin P.N."/>
            <person name="Heinrich-Salmeron A."/>
            <person name="Pelletier E."/>
            <person name="Goulhen-Chollet F."/>
            <person name="Arsene-Ploetze F."/>
            <person name="Gallien S."/>
            <person name="Calteau A."/>
            <person name="Vallenet D."/>
            <person name="Casiot C."/>
            <person name="Chane-Woon-Ming B."/>
            <person name="Giloteaux L."/>
            <person name="Barakat M."/>
            <person name="Bonnefoy V."/>
            <person name="Bruneel O."/>
            <person name="Chandler M."/>
            <person name="Cleiss J."/>
            <person name="Duran R."/>
            <person name="Elbaz-Poulichet F."/>
            <person name="Fonknechten N."/>
            <person name="Lauga B."/>
            <person name="Mornico D."/>
            <person name="Ortet P."/>
            <person name="Schaeffer C."/>
            <person name="Siguier P."/>
            <person name="Alexander Thil Smith A."/>
            <person name="Van Dorsselaer A."/>
            <person name="Weissenbach J."/>
            <person name="Medigue C."/>
            <person name="Le Paslier D."/>
        </authorList>
    </citation>
    <scope>NUCLEOTIDE SEQUENCE</scope>
</reference>
<comment type="caution">
    <text evidence="4">The sequence shown here is derived from an EMBL/GenBank/DDBJ whole genome shotgun (WGS) entry which is preliminary data.</text>
</comment>
<proteinExistence type="predicted"/>
<feature type="compositionally biased region" description="Basic and acidic residues" evidence="1">
    <location>
        <begin position="110"/>
        <end position="120"/>
    </location>
</feature>
<sequence length="120" mass="12525">MAGDLQLTCSDCGRDFTFTAADQTFFQERGYSTPKRCKPCRQAKKADQQGGGGFGGGGGYSTRSNSGTAVVCSGCGQQTTVPFEPRGDRPVFCRDCFQAQKTGGGGGGRGNDRGGRGGRY</sequence>
<feature type="domain" description="Probable zinc-binding" evidence="2">
    <location>
        <begin position="4"/>
        <end position="48"/>
    </location>
</feature>
<evidence type="ECO:0000313" key="4">
    <source>
        <dbReference type="EMBL" id="CBI06931.1"/>
    </source>
</evidence>
<feature type="domain" description="CxxC-x17-CxxC" evidence="3">
    <location>
        <begin position="69"/>
        <end position="101"/>
    </location>
</feature>
<dbReference type="EMBL" id="CABQ01000042">
    <property type="protein sequence ID" value="CBI06931.1"/>
    <property type="molecule type" value="Genomic_DNA"/>
</dbReference>
<accession>E6QI66</accession>
<dbReference type="Pfam" id="PF23477">
    <property type="entry name" value="zf_Tbcl_2"/>
    <property type="match status" value="1"/>
</dbReference>
<organism evidence="4">
    <name type="scientific">mine drainage metagenome</name>
    <dbReference type="NCBI Taxonomy" id="410659"/>
    <lineage>
        <taxon>unclassified sequences</taxon>
        <taxon>metagenomes</taxon>
        <taxon>ecological metagenomes</taxon>
    </lineage>
</organism>
<feature type="region of interest" description="Disordered" evidence="1">
    <location>
        <begin position="98"/>
        <end position="120"/>
    </location>
</feature>
<gene>
    <name evidence="4" type="ORF">CARN6_0228</name>
</gene>